<organism evidence="6">
    <name type="scientific">Oryza brachyantha</name>
    <name type="common">malo sina</name>
    <dbReference type="NCBI Taxonomy" id="4533"/>
    <lineage>
        <taxon>Eukaryota</taxon>
        <taxon>Viridiplantae</taxon>
        <taxon>Streptophyta</taxon>
        <taxon>Embryophyta</taxon>
        <taxon>Tracheophyta</taxon>
        <taxon>Spermatophyta</taxon>
        <taxon>Magnoliopsida</taxon>
        <taxon>Liliopsida</taxon>
        <taxon>Poales</taxon>
        <taxon>Poaceae</taxon>
        <taxon>BOP clade</taxon>
        <taxon>Oryzoideae</taxon>
        <taxon>Oryzeae</taxon>
        <taxon>Oryzinae</taxon>
        <taxon>Oryza</taxon>
    </lineage>
</organism>
<dbReference type="Pfam" id="PF12734">
    <property type="entry name" value="CYSTM"/>
    <property type="match status" value="1"/>
</dbReference>
<sequence>MENNNKNSQLQPPPGYPRLDSEQHEGRKKKKGHCCGSSCRRATKRGEASFIEGCIAALCCCWLCELCCD</sequence>
<keyword evidence="7" id="KW-1185">Reference proteome</keyword>
<dbReference type="eggNOG" id="ENOG502SDV1">
    <property type="taxonomic scope" value="Eukaryota"/>
</dbReference>
<feature type="domain" description="Cysteine-rich transmembrane" evidence="5">
    <location>
        <begin position="42"/>
        <end position="68"/>
    </location>
</feature>
<feature type="compositionally biased region" description="Polar residues" evidence="4">
    <location>
        <begin position="1"/>
        <end position="10"/>
    </location>
</feature>
<name>J3M6M2_ORYBR</name>
<dbReference type="OMA" id="QNKCFPR"/>
<dbReference type="Gramene" id="OB05G22460.1">
    <property type="protein sequence ID" value="OB05G22460.1"/>
    <property type="gene ID" value="OB05G22460"/>
</dbReference>
<evidence type="ECO:0000256" key="4">
    <source>
        <dbReference type="SAM" id="MobiDB-lite"/>
    </source>
</evidence>
<evidence type="ECO:0000259" key="5">
    <source>
        <dbReference type="Pfam" id="PF12734"/>
    </source>
</evidence>
<accession>J3M6M2</accession>
<evidence type="ECO:0000313" key="7">
    <source>
        <dbReference type="Proteomes" id="UP000006038"/>
    </source>
</evidence>
<evidence type="ECO:0000256" key="2">
    <source>
        <dbReference type="ARBA" id="ARBA00009444"/>
    </source>
</evidence>
<dbReference type="EnsemblPlants" id="OB05G22460.1">
    <property type="protein sequence ID" value="OB05G22460.1"/>
    <property type="gene ID" value="OB05G22460"/>
</dbReference>
<comment type="subcellular location">
    <subcellularLocation>
        <location evidence="1">Membrane</location>
    </subcellularLocation>
</comment>
<feature type="region of interest" description="Disordered" evidence="4">
    <location>
        <begin position="1"/>
        <end position="39"/>
    </location>
</feature>
<dbReference type="HOGENOM" id="CLU_128451_6_0_1"/>
<dbReference type="InterPro" id="IPR028144">
    <property type="entry name" value="CYSTM_dom"/>
</dbReference>
<keyword evidence="3" id="KW-0472">Membrane</keyword>
<dbReference type="AlphaFoldDB" id="J3M6M2"/>
<comment type="similarity">
    <text evidence="2">Belongs to the CYSTM1 family.</text>
</comment>
<reference evidence="6" key="2">
    <citation type="submission" date="2013-04" db="UniProtKB">
        <authorList>
            <consortium name="EnsemblPlants"/>
        </authorList>
    </citation>
    <scope>IDENTIFICATION</scope>
</reference>
<protein>
    <recommendedName>
        <fullName evidence="5">Cysteine-rich transmembrane domain-containing protein</fullName>
    </recommendedName>
</protein>
<evidence type="ECO:0000313" key="6">
    <source>
        <dbReference type="EnsemblPlants" id="OB05G22460.1"/>
    </source>
</evidence>
<evidence type="ECO:0000256" key="1">
    <source>
        <dbReference type="ARBA" id="ARBA00004370"/>
    </source>
</evidence>
<evidence type="ECO:0000256" key="3">
    <source>
        <dbReference type="ARBA" id="ARBA00023136"/>
    </source>
</evidence>
<reference evidence="6" key="1">
    <citation type="journal article" date="2013" name="Nat. Commun.">
        <title>Whole-genome sequencing of Oryza brachyantha reveals mechanisms underlying Oryza genome evolution.</title>
        <authorList>
            <person name="Chen J."/>
            <person name="Huang Q."/>
            <person name="Gao D."/>
            <person name="Wang J."/>
            <person name="Lang Y."/>
            <person name="Liu T."/>
            <person name="Li B."/>
            <person name="Bai Z."/>
            <person name="Luis Goicoechea J."/>
            <person name="Liang C."/>
            <person name="Chen C."/>
            <person name="Zhang W."/>
            <person name="Sun S."/>
            <person name="Liao Y."/>
            <person name="Zhang X."/>
            <person name="Yang L."/>
            <person name="Song C."/>
            <person name="Wang M."/>
            <person name="Shi J."/>
            <person name="Liu G."/>
            <person name="Liu J."/>
            <person name="Zhou H."/>
            <person name="Zhou W."/>
            <person name="Yu Q."/>
            <person name="An N."/>
            <person name="Chen Y."/>
            <person name="Cai Q."/>
            <person name="Wang B."/>
            <person name="Liu B."/>
            <person name="Min J."/>
            <person name="Huang Y."/>
            <person name="Wu H."/>
            <person name="Li Z."/>
            <person name="Zhang Y."/>
            <person name="Yin Y."/>
            <person name="Song W."/>
            <person name="Jiang J."/>
            <person name="Jackson S.A."/>
            <person name="Wing R.A."/>
            <person name="Wang J."/>
            <person name="Chen M."/>
        </authorList>
    </citation>
    <scope>NUCLEOTIDE SEQUENCE [LARGE SCALE GENOMIC DNA]</scope>
    <source>
        <strain evidence="6">cv. IRGC 101232</strain>
    </source>
</reference>
<dbReference type="Proteomes" id="UP000006038">
    <property type="component" value="Chromosome 5"/>
</dbReference>
<dbReference type="GO" id="GO:0016020">
    <property type="term" value="C:membrane"/>
    <property type="evidence" value="ECO:0007669"/>
    <property type="project" value="UniProtKB-SubCell"/>
</dbReference>
<proteinExistence type="inferred from homology"/>